<dbReference type="GO" id="GO:0015095">
    <property type="term" value="F:magnesium ion transmembrane transporter activity"/>
    <property type="evidence" value="ECO:0007669"/>
    <property type="project" value="TreeGrafter"/>
</dbReference>
<keyword evidence="6 8" id="KW-1133">Transmembrane helix</keyword>
<dbReference type="RefSeq" id="WP_220659189.1">
    <property type="nucleotide sequence ID" value="NZ_BAAAII010000006.1"/>
</dbReference>
<accession>A0AA90S7S0</accession>
<dbReference type="SUPFAM" id="SSF143865">
    <property type="entry name" value="CorA soluble domain-like"/>
    <property type="match status" value="1"/>
</dbReference>
<evidence type="ECO:0000256" key="6">
    <source>
        <dbReference type="ARBA" id="ARBA00022989"/>
    </source>
</evidence>
<keyword evidence="4" id="KW-1003">Cell membrane</keyword>
<evidence type="ECO:0000256" key="1">
    <source>
        <dbReference type="ARBA" id="ARBA00004651"/>
    </source>
</evidence>
<comment type="caution">
    <text evidence="9">The sequence shown here is derived from an EMBL/GenBank/DDBJ whole genome shotgun (WGS) entry which is preliminary data.</text>
</comment>
<comment type="subcellular location">
    <subcellularLocation>
        <location evidence="1">Cell membrane</location>
        <topology evidence="1">Multi-pass membrane protein</topology>
    </subcellularLocation>
</comment>
<feature type="transmembrane region" description="Helical" evidence="8">
    <location>
        <begin position="268"/>
        <end position="286"/>
    </location>
</feature>
<dbReference type="PANTHER" id="PTHR46494:SF1">
    <property type="entry name" value="CORA FAMILY METAL ION TRANSPORTER (EUROFUNG)"/>
    <property type="match status" value="1"/>
</dbReference>
<dbReference type="Pfam" id="PF01544">
    <property type="entry name" value="CorA"/>
    <property type="match status" value="1"/>
</dbReference>
<evidence type="ECO:0000256" key="8">
    <source>
        <dbReference type="SAM" id="Phobius"/>
    </source>
</evidence>
<evidence type="ECO:0000256" key="3">
    <source>
        <dbReference type="ARBA" id="ARBA00022448"/>
    </source>
</evidence>
<evidence type="ECO:0000256" key="5">
    <source>
        <dbReference type="ARBA" id="ARBA00022692"/>
    </source>
</evidence>
<comment type="similarity">
    <text evidence="2">Belongs to the CorA metal ion transporter (MIT) (TC 1.A.35) family.</text>
</comment>
<dbReference type="EMBL" id="JAUTIX010000002">
    <property type="protein sequence ID" value="MDP0397760.1"/>
    <property type="molecule type" value="Genomic_DNA"/>
</dbReference>
<dbReference type="InterPro" id="IPR002523">
    <property type="entry name" value="MgTranspt_CorA/ZnTranspt_ZntB"/>
</dbReference>
<dbReference type="Proteomes" id="UP001178281">
    <property type="component" value="Unassembled WGS sequence"/>
</dbReference>
<gene>
    <name evidence="9" type="ORF">Q7X28_07460</name>
</gene>
<keyword evidence="5 8" id="KW-0812">Transmembrane</keyword>
<dbReference type="InterPro" id="IPR045863">
    <property type="entry name" value="CorA_TM1_TM2"/>
</dbReference>
<dbReference type="Gene3D" id="3.30.460.20">
    <property type="entry name" value="CorA soluble domain-like"/>
    <property type="match status" value="1"/>
</dbReference>
<reference evidence="9" key="1">
    <citation type="submission" date="2023-08" db="EMBL/GenBank/DDBJ databases">
        <title>The draft genome of Tsukamurella strandjordii strain 050030.</title>
        <authorList>
            <person name="Zhao F."/>
            <person name="Feng Y."/>
            <person name="Zong Z."/>
        </authorList>
    </citation>
    <scope>NUCLEOTIDE SEQUENCE</scope>
    <source>
        <strain evidence="9">050030</strain>
    </source>
</reference>
<evidence type="ECO:0000313" key="9">
    <source>
        <dbReference type="EMBL" id="MDP0397760.1"/>
    </source>
</evidence>
<keyword evidence="3" id="KW-0813">Transport</keyword>
<keyword evidence="7 8" id="KW-0472">Membrane</keyword>
<evidence type="ECO:0000256" key="7">
    <source>
        <dbReference type="ARBA" id="ARBA00023136"/>
    </source>
</evidence>
<dbReference type="Gene3D" id="1.20.58.340">
    <property type="entry name" value="Magnesium transport protein CorA, transmembrane region"/>
    <property type="match status" value="2"/>
</dbReference>
<feature type="transmembrane region" description="Helical" evidence="8">
    <location>
        <begin position="298"/>
        <end position="318"/>
    </location>
</feature>
<dbReference type="GO" id="GO:0050897">
    <property type="term" value="F:cobalt ion binding"/>
    <property type="evidence" value="ECO:0007669"/>
    <property type="project" value="TreeGrafter"/>
</dbReference>
<evidence type="ECO:0000256" key="2">
    <source>
        <dbReference type="ARBA" id="ARBA00009765"/>
    </source>
</evidence>
<protein>
    <submittedName>
        <fullName evidence="9">Magnesium transporter CorA family protein</fullName>
    </submittedName>
</protein>
<dbReference type="CDD" id="cd12822">
    <property type="entry name" value="TmCorA-like"/>
    <property type="match status" value="1"/>
</dbReference>
<dbReference type="GO" id="GO:0000287">
    <property type="term" value="F:magnesium ion binding"/>
    <property type="evidence" value="ECO:0007669"/>
    <property type="project" value="TreeGrafter"/>
</dbReference>
<sequence length="324" mass="35858">MKSTIRTWQPGSSSHFDVEENSDPAVIAEALSDQSGLAWVDVLDPTDESFAPIAEALNLDPLAVEDALTVHERPKSLRYDNALFVTAYTVTEDGTTSRISLFLFKCGLLTVRLGAGFDVAGAAHSIAENEVLLKHGPYALELLLLDSIVDGYTVRVTAIDEQVDELESALFDDGHGGDEVAQETFTLHKQVGQLRRIVQPMREVSGALLRRVSADPDKRELLPYAEDVHDHTMRAADWTETLRDNVESVRSTNLALVDNQLNTVMKKLTSWAAIIAVPTAVTGYFGQNVPYPGSEQEWGWVLSTLTMIILAGGLYWMFKRRNWI</sequence>
<keyword evidence="10" id="KW-1185">Reference proteome</keyword>
<proteinExistence type="inferred from homology"/>
<dbReference type="InterPro" id="IPR045861">
    <property type="entry name" value="CorA_cytoplasmic_dom"/>
</dbReference>
<evidence type="ECO:0000256" key="4">
    <source>
        <dbReference type="ARBA" id="ARBA00022475"/>
    </source>
</evidence>
<organism evidence="9 10">
    <name type="scientific">Tsukamurella strandjordii</name>
    <dbReference type="NCBI Taxonomy" id="147577"/>
    <lineage>
        <taxon>Bacteria</taxon>
        <taxon>Bacillati</taxon>
        <taxon>Actinomycetota</taxon>
        <taxon>Actinomycetes</taxon>
        <taxon>Mycobacteriales</taxon>
        <taxon>Tsukamurellaceae</taxon>
        <taxon>Tsukamurella</taxon>
    </lineage>
</organism>
<evidence type="ECO:0000313" key="10">
    <source>
        <dbReference type="Proteomes" id="UP001178281"/>
    </source>
</evidence>
<dbReference type="PANTHER" id="PTHR46494">
    <property type="entry name" value="CORA FAMILY METAL ION TRANSPORTER (EUROFUNG)"/>
    <property type="match status" value="1"/>
</dbReference>
<dbReference type="AlphaFoldDB" id="A0AA90S7S0"/>
<dbReference type="GO" id="GO:0005886">
    <property type="term" value="C:plasma membrane"/>
    <property type="evidence" value="ECO:0007669"/>
    <property type="project" value="UniProtKB-SubCell"/>
</dbReference>
<dbReference type="SUPFAM" id="SSF144083">
    <property type="entry name" value="Magnesium transport protein CorA, transmembrane region"/>
    <property type="match status" value="1"/>
</dbReference>
<dbReference type="GO" id="GO:0015087">
    <property type="term" value="F:cobalt ion transmembrane transporter activity"/>
    <property type="evidence" value="ECO:0007669"/>
    <property type="project" value="TreeGrafter"/>
</dbReference>
<name>A0AA90S7S0_9ACTN</name>